<comment type="caution">
    <text evidence="13">The sequence shown here is derived from an EMBL/GenBank/DDBJ whole genome shotgun (WGS) entry which is preliminary data.</text>
</comment>
<dbReference type="SUPFAM" id="SSF52540">
    <property type="entry name" value="P-loop containing nucleoside triphosphate hydrolases"/>
    <property type="match status" value="1"/>
</dbReference>
<evidence type="ECO:0000256" key="7">
    <source>
        <dbReference type="ARBA" id="ARBA00023134"/>
    </source>
</evidence>
<dbReference type="InterPro" id="IPR053905">
    <property type="entry name" value="EF-G-like_DII"/>
</dbReference>
<protein>
    <recommendedName>
        <fullName evidence="2 9">Translation initiation factor IF-2</fullName>
    </recommendedName>
</protein>
<feature type="compositionally biased region" description="Low complexity" evidence="11">
    <location>
        <begin position="133"/>
        <end position="190"/>
    </location>
</feature>
<dbReference type="CDD" id="cd01887">
    <property type="entry name" value="IF2_eIF5B"/>
    <property type="match status" value="1"/>
</dbReference>
<sequence length="836" mass="91662">MGKKRIYELAKELNVSSKAILDKAQEKGFDVKNHMSSLGSNEERQLRENFSNKNKTTTNKHQSSQAKPAHAAQSAKPAQNRDHHQTTSNNNQATHSHSGQANNTGAHNRTQSSNGNRSNGQNHSTNSRNQSTNHSNNQSANRSQSNNRNQSTNHSQSANHGQSNNNRSQSSNSNRSQSNNHSNGNGSNNNRGGGRFGGSLNSGNGRNSRNNRNNRNNNRRRNNNNKKYKRNQRIKETNHPKGAPERKNKALPETLIYQVGMNSQEIGKLLHREPAEIVKKLFMLGVMVNQNQSLDKDTIEVLASEYGIDAKEKVEVDVADIDKTFKEESNNTDHLETRPPVVTIMGHVDHGKTTLLDHLRHSHITAGEAGGITQAIGAYQVKHQGKTITFLDTPGHAAFTEMRARGADITDITVLVVAADDGVMPQTIEAINHAKAAKTPIIVAVNKIDKPGANPNHVMEQLTEYGLIPEDWGGETIFVQISAKFGKNIDELLNMILLQAEVMELKANPQQHAAGSVIEAKLDPGKGSVATLLIQQGTMHVGDPIVVGNTFGKVRTMENENGKAIKKALPSTPVEITGLSDVPEAGDRFVVFDDEKTARAAGEERAKNALMEERRSKNTVTLDNLFDTMKEGEMKEIDLIIKADVQGSVQALANSLNKIEVEGVRVNIIHTAVGAINESDVTLAEASNAIIIGFNVRPTPQAKAQADSDNVDIRLHRVIYNAIDEIEHAMKGKLEPTYKEEVIGEIEVREIFKASKIGTIAGGMVTDGHITSDSDVRLIRDSVVVYEGKLGSLKRFKDDVKDVKQGHELGLTIENYNDIKVGDVVEAYIMKEVPIE</sequence>
<keyword evidence="3 9" id="KW-0963">Cytoplasm</keyword>
<gene>
    <name evidence="9 13" type="primary">infB</name>
    <name evidence="13" type="ORF">IWT126_01777</name>
</gene>
<keyword evidence="4 9" id="KW-0396">Initiation factor</keyword>
<dbReference type="Gene3D" id="1.10.10.2480">
    <property type="match status" value="1"/>
</dbReference>
<feature type="compositionally biased region" description="Basic residues" evidence="11">
    <location>
        <begin position="217"/>
        <end position="232"/>
    </location>
</feature>
<dbReference type="HAMAP" id="MF_00100_B">
    <property type="entry name" value="IF_2_B"/>
    <property type="match status" value="1"/>
</dbReference>
<feature type="binding site" evidence="9">
    <location>
        <begin position="392"/>
        <end position="396"/>
    </location>
    <ligand>
        <name>GTP</name>
        <dbReference type="ChEBI" id="CHEBI:37565"/>
    </ligand>
</feature>
<dbReference type="InterPro" id="IPR006847">
    <property type="entry name" value="IF2_N"/>
</dbReference>
<evidence type="ECO:0000313" key="13">
    <source>
        <dbReference type="EMBL" id="GAX01734.1"/>
    </source>
</evidence>
<feature type="compositionally biased region" description="Low complexity" evidence="11">
    <location>
        <begin position="198"/>
        <end position="216"/>
    </location>
</feature>
<dbReference type="Pfam" id="PF04760">
    <property type="entry name" value="IF2_N"/>
    <property type="match status" value="2"/>
</dbReference>
<dbReference type="InterPro" id="IPR009000">
    <property type="entry name" value="Transl_B-barrel_sf"/>
</dbReference>
<dbReference type="NCBIfam" id="TIGR00487">
    <property type="entry name" value="IF-2"/>
    <property type="match status" value="1"/>
</dbReference>
<dbReference type="PANTHER" id="PTHR43381:SF5">
    <property type="entry name" value="TR-TYPE G DOMAIN-CONTAINING PROTEIN"/>
    <property type="match status" value="1"/>
</dbReference>
<dbReference type="AlphaFoldDB" id="A0A1Z5IIY0"/>
<dbReference type="FunFam" id="2.40.30.10:FF:000007">
    <property type="entry name" value="Translation initiation factor IF-2"/>
    <property type="match status" value="1"/>
</dbReference>
<accession>A0A1Z5IIY0</accession>
<keyword evidence="14" id="KW-1185">Reference proteome</keyword>
<dbReference type="SUPFAM" id="SSF50447">
    <property type="entry name" value="Translation proteins"/>
    <property type="match status" value="2"/>
</dbReference>
<dbReference type="PANTHER" id="PTHR43381">
    <property type="entry name" value="TRANSLATION INITIATION FACTOR IF-2-RELATED"/>
    <property type="match status" value="1"/>
</dbReference>
<dbReference type="PROSITE" id="PS51722">
    <property type="entry name" value="G_TR_2"/>
    <property type="match status" value="1"/>
</dbReference>
<proteinExistence type="inferred from homology"/>
<dbReference type="CDD" id="cd03702">
    <property type="entry name" value="IF2_mtIF2_II"/>
    <property type="match status" value="1"/>
</dbReference>
<evidence type="ECO:0000256" key="5">
    <source>
        <dbReference type="ARBA" id="ARBA00022741"/>
    </source>
</evidence>
<evidence type="ECO:0000256" key="2">
    <source>
        <dbReference type="ARBA" id="ARBA00020675"/>
    </source>
</evidence>
<organism evidence="13 14">
    <name type="scientific">Secundilactobacillus silagei JCM 19001</name>
    <dbReference type="NCBI Taxonomy" id="1302250"/>
    <lineage>
        <taxon>Bacteria</taxon>
        <taxon>Bacillati</taxon>
        <taxon>Bacillota</taxon>
        <taxon>Bacilli</taxon>
        <taxon>Lactobacillales</taxon>
        <taxon>Lactobacillaceae</taxon>
        <taxon>Secundilactobacillus</taxon>
    </lineage>
</organism>
<evidence type="ECO:0000259" key="12">
    <source>
        <dbReference type="PROSITE" id="PS51722"/>
    </source>
</evidence>
<evidence type="ECO:0000256" key="4">
    <source>
        <dbReference type="ARBA" id="ARBA00022540"/>
    </source>
</evidence>
<dbReference type="EMBL" id="BCMG01000009">
    <property type="protein sequence ID" value="GAX01734.1"/>
    <property type="molecule type" value="Genomic_DNA"/>
</dbReference>
<feature type="compositionally biased region" description="Basic and acidic residues" evidence="11">
    <location>
        <begin position="233"/>
        <end position="250"/>
    </location>
</feature>
<evidence type="ECO:0000256" key="1">
    <source>
        <dbReference type="ARBA" id="ARBA00007733"/>
    </source>
</evidence>
<dbReference type="GO" id="GO:0003924">
    <property type="term" value="F:GTPase activity"/>
    <property type="evidence" value="ECO:0007669"/>
    <property type="project" value="UniProtKB-UniRule"/>
</dbReference>
<dbReference type="GO" id="GO:0005829">
    <property type="term" value="C:cytosol"/>
    <property type="evidence" value="ECO:0007669"/>
    <property type="project" value="TreeGrafter"/>
</dbReference>
<comment type="function">
    <text evidence="8 9 10">One of the essential components for the initiation of protein synthesis. Protects formylmethionyl-tRNA from spontaneous hydrolysis and promotes its binding to the 30S ribosomal subunits. Also involved in the hydrolysis of GTP during the formation of the 70S ribosomal complex.</text>
</comment>
<dbReference type="FunFam" id="3.40.50.300:FF:000019">
    <property type="entry name" value="Translation initiation factor IF-2"/>
    <property type="match status" value="1"/>
</dbReference>
<feature type="region of interest" description="Disordered" evidence="11">
    <location>
        <begin position="31"/>
        <end position="251"/>
    </location>
</feature>
<dbReference type="OrthoDB" id="9811804at2"/>
<evidence type="ECO:0000256" key="10">
    <source>
        <dbReference type="RuleBase" id="RU000644"/>
    </source>
</evidence>
<dbReference type="InterPro" id="IPR027417">
    <property type="entry name" value="P-loop_NTPase"/>
</dbReference>
<dbReference type="InterPro" id="IPR036925">
    <property type="entry name" value="TIF_IF2_dom3_sf"/>
</dbReference>
<dbReference type="STRING" id="1302250.GCA_001313225_02275"/>
<dbReference type="Pfam" id="PF22042">
    <property type="entry name" value="EF-G_D2"/>
    <property type="match status" value="1"/>
</dbReference>
<feature type="domain" description="Tr-type G" evidence="12">
    <location>
        <begin position="337"/>
        <end position="506"/>
    </location>
</feature>
<keyword evidence="6 9" id="KW-0648">Protein biosynthesis</keyword>
<evidence type="ECO:0000313" key="14">
    <source>
        <dbReference type="Proteomes" id="UP000198402"/>
    </source>
</evidence>
<keyword evidence="7 9" id="KW-0342">GTP-binding</keyword>
<evidence type="ECO:0000256" key="9">
    <source>
        <dbReference type="HAMAP-Rule" id="MF_00100"/>
    </source>
</evidence>
<dbReference type="FunFam" id="3.40.50.10050:FF:000001">
    <property type="entry name" value="Translation initiation factor IF-2"/>
    <property type="match status" value="1"/>
</dbReference>
<dbReference type="GO" id="GO:0005525">
    <property type="term" value="F:GTP binding"/>
    <property type="evidence" value="ECO:0007669"/>
    <property type="project" value="UniProtKB-KW"/>
</dbReference>
<dbReference type="CDD" id="cd03692">
    <property type="entry name" value="mtIF2_IVc"/>
    <property type="match status" value="1"/>
</dbReference>
<feature type="compositionally biased region" description="Low complexity" evidence="11">
    <location>
        <begin position="108"/>
        <end position="122"/>
    </location>
</feature>
<dbReference type="SUPFAM" id="SSF52156">
    <property type="entry name" value="Initiation factor IF2/eIF5b, domain 3"/>
    <property type="match status" value="1"/>
</dbReference>
<reference evidence="13 14" key="1">
    <citation type="submission" date="2015-11" db="EMBL/GenBank/DDBJ databases">
        <title>Draft genome sequences of new species of the genus Lactobacillus isolated from orchardgrass silage.</title>
        <authorList>
            <person name="Tohno M."/>
            <person name="Tanizawa Y."/>
            <person name="Arita M."/>
        </authorList>
    </citation>
    <scope>NUCLEOTIDE SEQUENCE [LARGE SCALE GENOMIC DNA]</scope>
    <source>
        <strain evidence="13 14">IWT126</strain>
    </source>
</reference>
<feature type="region of interest" description="G-domain" evidence="9">
    <location>
        <begin position="340"/>
        <end position="488"/>
    </location>
</feature>
<feature type="compositionally biased region" description="Polar residues" evidence="11">
    <location>
        <begin position="123"/>
        <end position="132"/>
    </location>
</feature>
<dbReference type="InterPro" id="IPR015760">
    <property type="entry name" value="TIF_IF2"/>
</dbReference>
<dbReference type="InterPro" id="IPR005225">
    <property type="entry name" value="Small_GTP-bd"/>
</dbReference>
<evidence type="ECO:0000256" key="8">
    <source>
        <dbReference type="ARBA" id="ARBA00025162"/>
    </source>
</evidence>
<name>A0A1Z5IIY0_9LACO</name>
<dbReference type="Pfam" id="PF11987">
    <property type="entry name" value="IF-2"/>
    <property type="match status" value="1"/>
</dbReference>
<dbReference type="Proteomes" id="UP000198402">
    <property type="component" value="Unassembled WGS sequence"/>
</dbReference>
<dbReference type="GO" id="GO:0003743">
    <property type="term" value="F:translation initiation factor activity"/>
    <property type="evidence" value="ECO:0007669"/>
    <property type="project" value="UniProtKB-UniRule"/>
</dbReference>
<dbReference type="NCBIfam" id="TIGR00231">
    <property type="entry name" value="small_GTP"/>
    <property type="match status" value="1"/>
</dbReference>
<evidence type="ECO:0000256" key="6">
    <source>
        <dbReference type="ARBA" id="ARBA00022917"/>
    </source>
</evidence>
<evidence type="ECO:0000256" key="11">
    <source>
        <dbReference type="SAM" id="MobiDB-lite"/>
    </source>
</evidence>
<dbReference type="Pfam" id="PF00009">
    <property type="entry name" value="GTP_EFTU"/>
    <property type="match status" value="1"/>
</dbReference>
<feature type="binding site" evidence="9">
    <location>
        <begin position="346"/>
        <end position="353"/>
    </location>
    <ligand>
        <name>GTP</name>
        <dbReference type="ChEBI" id="CHEBI:37565"/>
    </ligand>
</feature>
<dbReference type="Gene3D" id="2.40.30.10">
    <property type="entry name" value="Translation factors"/>
    <property type="match status" value="2"/>
</dbReference>
<keyword evidence="5 9" id="KW-0547">Nucleotide-binding</keyword>
<evidence type="ECO:0000256" key="3">
    <source>
        <dbReference type="ARBA" id="ARBA00022490"/>
    </source>
</evidence>
<dbReference type="InterPro" id="IPR044145">
    <property type="entry name" value="IF2_II"/>
</dbReference>
<dbReference type="Gene3D" id="3.40.50.300">
    <property type="entry name" value="P-loop containing nucleotide triphosphate hydrolases"/>
    <property type="match status" value="1"/>
</dbReference>
<dbReference type="InterPro" id="IPR000795">
    <property type="entry name" value="T_Tr_GTP-bd_dom"/>
</dbReference>
<dbReference type="FunFam" id="2.40.30.10:FF:000008">
    <property type="entry name" value="Translation initiation factor IF-2"/>
    <property type="match status" value="1"/>
</dbReference>
<dbReference type="Gene3D" id="3.40.50.10050">
    <property type="entry name" value="Translation initiation factor IF- 2, domain 3"/>
    <property type="match status" value="1"/>
</dbReference>
<dbReference type="InterPro" id="IPR023115">
    <property type="entry name" value="TIF_IF2_dom3"/>
</dbReference>
<comment type="subcellular location">
    <subcellularLocation>
        <location evidence="9">Cytoplasm</location>
    </subcellularLocation>
</comment>
<feature type="binding site" evidence="9">
    <location>
        <begin position="446"/>
        <end position="449"/>
    </location>
    <ligand>
        <name>GTP</name>
        <dbReference type="ChEBI" id="CHEBI:37565"/>
    </ligand>
</feature>
<dbReference type="InterPro" id="IPR000178">
    <property type="entry name" value="TF_IF2_bacterial-like"/>
</dbReference>
<feature type="compositionally biased region" description="Polar residues" evidence="11">
    <location>
        <begin position="86"/>
        <end position="107"/>
    </location>
</feature>
<comment type="similarity">
    <text evidence="1 9 10">Belongs to the TRAFAC class translation factor GTPase superfamily. Classic translation factor GTPase family. IF-2 subfamily.</text>
</comment>
<dbReference type="RefSeq" id="WP_089136951.1">
    <property type="nucleotide sequence ID" value="NZ_BCMG01000009.1"/>
</dbReference>